<keyword evidence="1" id="KW-0472">Membrane</keyword>
<dbReference type="AlphaFoldDB" id="A0A1G5CCI7"/>
<evidence type="ECO:0000259" key="2">
    <source>
        <dbReference type="Pfam" id="PF07853"/>
    </source>
</evidence>
<dbReference type="GO" id="GO:0009636">
    <property type="term" value="P:response to toxic substance"/>
    <property type="evidence" value="ECO:0007669"/>
    <property type="project" value="TreeGrafter"/>
</dbReference>
<dbReference type="STRING" id="1120976.SAMN03080606_00620"/>
<sequence>MFFHIFLINLFTVYIPLLIIGYFMPNLIKKTLLFGVVIPEEASKSAEALYLTKIYKRNFGLSAGLFSILINVIAFKNQNPNILAWGVMILLGLMSANYVYIHNKAKELKIEKGWTVNKKQIVVVDTSHSTDKGFISLHWFWLPTSIFIFTLLFTMIQYPHLPEQIPTHFDFYGNPTTYKATSFTAAFGLPLAQAGMTAMFYFILKIIKRVKPNINPAKPKTSSIQNKIAKRYWGIYLLFVLAVLNTQFAYIQLNVLQVLIPSMITNFIIQGFSIGAPLLGAIVVSLKTGQSGNRIKVEEAEEASDNIIDREDDQFWKWGMIYYNPQDPSLFIEKRFGIGWTINFARPAGMAFICITLLVILASLLIPVLSR</sequence>
<name>A0A1G5CCI7_9FIRM</name>
<feature type="transmembrane region" description="Helical" evidence="1">
    <location>
        <begin position="6"/>
        <end position="24"/>
    </location>
</feature>
<gene>
    <name evidence="4" type="ORF">SAMN03080606_00620</name>
</gene>
<keyword evidence="1" id="KW-1133">Transmembrane helix</keyword>
<feature type="transmembrane region" description="Helical" evidence="1">
    <location>
        <begin position="263"/>
        <end position="286"/>
    </location>
</feature>
<dbReference type="RefSeq" id="WP_176758842.1">
    <property type="nucleotide sequence ID" value="NZ_FMUS01000003.1"/>
</dbReference>
<feature type="transmembrane region" description="Helical" evidence="1">
    <location>
        <begin position="82"/>
        <end position="101"/>
    </location>
</feature>
<dbReference type="InterPro" id="IPR043831">
    <property type="entry name" value="DUF5808"/>
</dbReference>
<evidence type="ECO:0000313" key="4">
    <source>
        <dbReference type="EMBL" id="SCY00175.1"/>
    </source>
</evidence>
<feature type="transmembrane region" description="Helical" evidence="1">
    <location>
        <begin position="348"/>
        <end position="369"/>
    </location>
</feature>
<protein>
    <submittedName>
        <fullName evidence="4">Uncharacterized membrane protein</fullName>
    </submittedName>
</protein>
<feature type="domain" description="DUF1648" evidence="2">
    <location>
        <begin position="146"/>
        <end position="192"/>
    </location>
</feature>
<dbReference type="PIRSF" id="PIRSF032908">
    <property type="entry name" value="UCP032908"/>
    <property type="match status" value="1"/>
</dbReference>
<feature type="transmembrane region" description="Helical" evidence="1">
    <location>
        <begin position="59"/>
        <end position="76"/>
    </location>
</feature>
<dbReference type="EMBL" id="FMUS01000003">
    <property type="protein sequence ID" value="SCY00175.1"/>
    <property type="molecule type" value="Genomic_DNA"/>
</dbReference>
<dbReference type="PANTHER" id="PTHR37810:SF9">
    <property type="entry name" value="MEMBRANE PROTEIN"/>
    <property type="match status" value="1"/>
</dbReference>
<organism evidence="4 5">
    <name type="scientific">Alkaliphilus peptidifermentans DSM 18978</name>
    <dbReference type="NCBI Taxonomy" id="1120976"/>
    <lineage>
        <taxon>Bacteria</taxon>
        <taxon>Bacillati</taxon>
        <taxon>Bacillota</taxon>
        <taxon>Clostridia</taxon>
        <taxon>Peptostreptococcales</taxon>
        <taxon>Natronincolaceae</taxon>
        <taxon>Alkaliphilus</taxon>
    </lineage>
</organism>
<feature type="transmembrane region" description="Helical" evidence="1">
    <location>
        <begin position="232"/>
        <end position="251"/>
    </location>
</feature>
<dbReference type="InterPro" id="IPR012867">
    <property type="entry name" value="DUF1648"/>
</dbReference>
<feature type="transmembrane region" description="Helical" evidence="1">
    <location>
        <begin position="180"/>
        <end position="204"/>
    </location>
</feature>
<keyword evidence="5" id="KW-1185">Reference proteome</keyword>
<dbReference type="PANTHER" id="PTHR37810">
    <property type="entry name" value="IMMUNITY PROTEIN SDPI"/>
    <property type="match status" value="1"/>
</dbReference>
<dbReference type="Pfam" id="PF07853">
    <property type="entry name" value="DUF1648"/>
    <property type="match status" value="1"/>
</dbReference>
<keyword evidence="1" id="KW-0812">Transmembrane</keyword>
<accession>A0A1G5CCI7</accession>
<feature type="transmembrane region" description="Helical" evidence="1">
    <location>
        <begin position="139"/>
        <end position="160"/>
    </location>
</feature>
<evidence type="ECO:0000259" key="3">
    <source>
        <dbReference type="Pfam" id="PF19124"/>
    </source>
</evidence>
<dbReference type="InterPro" id="IPR014574">
    <property type="entry name" value="UCP032908"/>
</dbReference>
<evidence type="ECO:0000256" key="1">
    <source>
        <dbReference type="SAM" id="Phobius"/>
    </source>
</evidence>
<proteinExistence type="predicted"/>
<feature type="domain" description="DUF5808" evidence="3">
    <location>
        <begin position="325"/>
        <end position="349"/>
    </location>
</feature>
<reference evidence="4 5" key="1">
    <citation type="submission" date="2016-10" db="EMBL/GenBank/DDBJ databases">
        <authorList>
            <person name="de Groot N.N."/>
        </authorList>
    </citation>
    <scope>NUCLEOTIDE SEQUENCE [LARGE SCALE GENOMIC DNA]</scope>
    <source>
        <strain evidence="4 5">DSM 18978</strain>
    </source>
</reference>
<evidence type="ECO:0000313" key="5">
    <source>
        <dbReference type="Proteomes" id="UP000198636"/>
    </source>
</evidence>
<dbReference type="Pfam" id="PF19124">
    <property type="entry name" value="DUF5808"/>
    <property type="match status" value="1"/>
</dbReference>
<dbReference type="Proteomes" id="UP000198636">
    <property type="component" value="Unassembled WGS sequence"/>
</dbReference>